<evidence type="ECO:0000256" key="5">
    <source>
        <dbReference type="SAM" id="Phobius"/>
    </source>
</evidence>
<dbReference type="Pfam" id="PF13515">
    <property type="entry name" value="FUSC_2"/>
    <property type="match status" value="2"/>
</dbReference>
<feature type="transmembrane region" description="Helical" evidence="5">
    <location>
        <begin position="250"/>
        <end position="267"/>
    </location>
</feature>
<evidence type="ECO:0000313" key="8">
    <source>
        <dbReference type="Proteomes" id="UP000183371"/>
    </source>
</evidence>
<sequence>MKLDYYNGFRTALIITLASVLALVLDVDDPWWSGMLALTVANANWSNAWFQGGQRIIGIYIGMIVGYLFVILFKDVPILQMASIGGLAALAVYKRLASPDYNIAWLLGTISAMLALYISVVEVDQLFSIMTDWGAAATIGIGSATIVMYSLTKDSPIGIGAGPITIRQLDDVERSWVTALCITAAVVSVLAPIVYVGHDLVAMLQITITTLIVLYGPAEDVKKLALNRMAGCLLGGGLGLLFVALGLETFFWWLAIYAGTLFLVCSLHHSTNYWAYSGTQAGYAFIVAALASAGPVNDIEGVLDRLVGIYIGAFLSIAVLFAVRVWQGRQVHDIKRLVSESEGGTGDRV</sequence>
<feature type="domain" description="Integral membrane bound transporter" evidence="6">
    <location>
        <begin position="17"/>
        <end position="146"/>
    </location>
</feature>
<dbReference type="AlphaFoldDB" id="A0A1I7C8B3"/>
<feature type="transmembrane region" description="Helical" evidence="5">
    <location>
        <begin position="7"/>
        <end position="25"/>
    </location>
</feature>
<gene>
    <name evidence="7" type="ORF">SAMN05444141_105307</name>
</gene>
<feature type="transmembrane region" description="Helical" evidence="5">
    <location>
        <begin position="176"/>
        <end position="194"/>
    </location>
</feature>
<feature type="transmembrane region" description="Helical" evidence="5">
    <location>
        <begin position="225"/>
        <end position="244"/>
    </location>
</feature>
<keyword evidence="2 5" id="KW-0812">Transmembrane</keyword>
<protein>
    <submittedName>
        <fullName evidence="7">Fusaric acid resistance protein family protein</fullName>
    </submittedName>
</protein>
<evidence type="ECO:0000313" key="7">
    <source>
        <dbReference type="EMBL" id="SFT95670.1"/>
    </source>
</evidence>
<dbReference type="EMBL" id="FPBD01000005">
    <property type="protein sequence ID" value="SFT95670.1"/>
    <property type="molecule type" value="Genomic_DNA"/>
</dbReference>
<evidence type="ECO:0000256" key="4">
    <source>
        <dbReference type="ARBA" id="ARBA00023136"/>
    </source>
</evidence>
<feature type="transmembrane region" description="Helical" evidence="5">
    <location>
        <begin position="200"/>
        <end position="218"/>
    </location>
</feature>
<keyword evidence="8" id="KW-1185">Reference proteome</keyword>
<feature type="transmembrane region" description="Helical" evidence="5">
    <location>
        <begin position="306"/>
        <end position="326"/>
    </location>
</feature>
<reference evidence="8" key="1">
    <citation type="submission" date="2016-10" db="EMBL/GenBank/DDBJ databases">
        <authorList>
            <person name="Varghese N."/>
            <person name="Submissions S."/>
        </authorList>
    </citation>
    <scope>NUCLEOTIDE SEQUENCE [LARGE SCALE GENOMIC DNA]</scope>
    <source>
        <strain evidence="8">DSM 17465</strain>
    </source>
</reference>
<feature type="domain" description="Integral membrane bound transporter" evidence="6">
    <location>
        <begin position="206"/>
        <end position="319"/>
    </location>
</feature>
<organism evidence="7 8">
    <name type="scientific">Pseudovibrio denitrificans</name>
    <dbReference type="NCBI Taxonomy" id="258256"/>
    <lineage>
        <taxon>Bacteria</taxon>
        <taxon>Pseudomonadati</taxon>
        <taxon>Pseudomonadota</taxon>
        <taxon>Alphaproteobacteria</taxon>
        <taxon>Hyphomicrobiales</taxon>
        <taxon>Stappiaceae</taxon>
        <taxon>Pseudovibrio</taxon>
    </lineage>
</organism>
<dbReference type="RefSeq" id="WP_054783094.1">
    <property type="nucleotide sequence ID" value="NZ_FPBD01000005.1"/>
</dbReference>
<evidence type="ECO:0000259" key="6">
    <source>
        <dbReference type="Pfam" id="PF13515"/>
    </source>
</evidence>
<feature type="transmembrane region" description="Helical" evidence="5">
    <location>
        <begin position="274"/>
        <end position="294"/>
    </location>
</feature>
<name>A0A1I7C8B3_9HYPH</name>
<feature type="transmembrane region" description="Helical" evidence="5">
    <location>
        <begin position="133"/>
        <end position="151"/>
    </location>
</feature>
<accession>A0A1I7C8B3</accession>
<dbReference type="Proteomes" id="UP000183371">
    <property type="component" value="Unassembled WGS sequence"/>
</dbReference>
<evidence type="ECO:0000256" key="2">
    <source>
        <dbReference type="ARBA" id="ARBA00022692"/>
    </source>
</evidence>
<dbReference type="GO" id="GO:0016020">
    <property type="term" value="C:membrane"/>
    <property type="evidence" value="ECO:0007669"/>
    <property type="project" value="UniProtKB-SubCell"/>
</dbReference>
<comment type="subcellular location">
    <subcellularLocation>
        <location evidence="1">Membrane</location>
        <topology evidence="1">Multi-pass membrane protein</topology>
    </subcellularLocation>
</comment>
<evidence type="ECO:0000256" key="3">
    <source>
        <dbReference type="ARBA" id="ARBA00022989"/>
    </source>
</evidence>
<feature type="transmembrane region" description="Helical" evidence="5">
    <location>
        <begin position="103"/>
        <end position="121"/>
    </location>
</feature>
<dbReference type="InterPro" id="IPR049453">
    <property type="entry name" value="Memb_transporter_dom"/>
</dbReference>
<evidence type="ECO:0000256" key="1">
    <source>
        <dbReference type="ARBA" id="ARBA00004141"/>
    </source>
</evidence>
<keyword evidence="4 5" id="KW-0472">Membrane</keyword>
<feature type="transmembrane region" description="Helical" evidence="5">
    <location>
        <begin position="57"/>
        <end position="73"/>
    </location>
</feature>
<proteinExistence type="predicted"/>
<keyword evidence="3 5" id="KW-1133">Transmembrane helix</keyword>